<keyword evidence="2" id="KW-1185">Reference proteome</keyword>
<sequence length="101" mass="11198">MQPPLTLEKQVIITIMNLATPNSLQYITNQFGMGKSMAREEVCLVIQNILANCFICLINPQEVVTGFCQKGFPNNMGALDSTHIRTICLPQGPRLFINCKG</sequence>
<dbReference type="EMBL" id="AKHW03005050">
    <property type="protein sequence ID" value="KYO28031.1"/>
    <property type="molecule type" value="Genomic_DNA"/>
</dbReference>
<evidence type="ECO:0000313" key="2">
    <source>
        <dbReference type="Proteomes" id="UP000050525"/>
    </source>
</evidence>
<dbReference type="AlphaFoldDB" id="A0A151MU24"/>
<reference evidence="1 2" key="1">
    <citation type="journal article" date="2012" name="Genome Biol.">
        <title>Sequencing three crocodilian genomes to illuminate the evolution of archosaurs and amniotes.</title>
        <authorList>
            <person name="St John J.A."/>
            <person name="Braun E.L."/>
            <person name="Isberg S.R."/>
            <person name="Miles L.G."/>
            <person name="Chong A.Y."/>
            <person name="Gongora J."/>
            <person name="Dalzell P."/>
            <person name="Moran C."/>
            <person name="Bed'hom B."/>
            <person name="Abzhanov A."/>
            <person name="Burgess S.C."/>
            <person name="Cooksey A.M."/>
            <person name="Castoe T.A."/>
            <person name="Crawford N.G."/>
            <person name="Densmore L.D."/>
            <person name="Drew J.C."/>
            <person name="Edwards S.V."/>
            <person name="Faircloth B.C."/>
            <person name="Fujita M.K."/>
            <person name="Greenwold M.J."/>
            <person name="Hoffmann F.G."/>
            <person name="Howard J.M."/>
            <person name="Iguchi T."/>
            <person name="Janes D.E."/>
            <person name="Khan S.Y."/>
            <person name="Kohno S."/>
            <person name="de Koning A.J."/>
            <person name="Lance S.L."/>
            <person name="McCarthy F.M."/>
            <person name="McCormack J.E."/>
            <person name="Merchant M.E."/>
            <person name="Peterson D.G."/>
            <person name="Pollock D.D."/>
            <person name="Pourmand N."/>
            <person name="Raney B.J."/>
            <person name="Roessler K.A."/>
            <person name="Sanford J.R."/>
            <person name="Sawyer R.H."/>
            <person name="Schmidt C.J."/>
            <person name="Triplett E.W."/>
            <person name="Tuberville T.D."/>
            <person name="Venegas-Anaya M."/>
            <person name="Howard J.T."/>
            <person name="Jarvis E.D."/>
            <person name="Guillette L.J.Jr."/>
            <person name="Glenn T.C."/>
            <person name="Green R.E."/>
            <person name="Ray D.A."/>
        </authorList>
    </citation>
    <scope>NUCLEOTIDE SEQUENCE [LARGE SCALE GENOMIC DNA]</scope>
    <source>
        <strain evidence="1">KSC_2009_1</strain>
    </source>
</reference>
<evidence type="ECO:0000313" key="1">
    <source>
        <dbReference type="EMBL" id="KYO28031.1"/>
    </source>
</evidence>
<name>A0A151MU24_ALLMI</name>
<proteinExistence type="predicted"/>
<gene>
    <name evidence="1" type="ORF">Y1Q_0014214</name>
</gene>
<comment type="caution">
    <text evidence="1">The sequence shown here is derived from an EMBL/GenBank/DDBJ whole genome shotgun (WGS) entry which is preliminary data.</text>
</comment>
<accession>A0A151MU24</accession>
<dbReference type="Proteomes" id="UP000050525">
    <property type="component" value="Unassembled WGS sequence"/>
</dbReference>
<evidence type="ECO:0008006" key="3">
    <source>
        <dbReference type="Google" id="ProtNLM"/>
    </source>
</evidence>
<protein>
    <recommendedName>
        <fullName evidence="3">DDE Tnp4 domain-containing protein</fullName>
    </recommendedName>
</protein>
<organism evidence="1 2">
    <name type="scientific">Alligator mississippiensis</name>
    <name type="common">American alligator</name>
    <dbReference type="NCBI Taxonomy" id="8496"/>
    <lineage>
        <taxon>Eukaryota</taxon>
        <taxon>Metazoa</taxon>
        <taxon>Chordata</taxon>
        <taxon>Craniata</taxon>
        <taxon>Vertebrata</taxon>
        <taxon>Euteleostomi</taxon>
        <taxon>Archelosauria</taxon>
        <taxon>Archosauria</taxon>
        <taxon>Crocodylia</taxon>
        <taxon>Alligatoridae</taxon>
        <taxon>Alligatorinae</taxon>
        <taxon>Alligator</taxon>
    </lineage>
</organism>